<dbReference type="PANTHER" id="PTHR45458:SF1">
    <property type="entry name" value="SHORT CHAIN DEHYDROGENASE"/>
    <property type="match status" value="1"/>
</dbReference>
<dbReference type="PANTHER" id="PTHR45458">
    <property type="entry name" value="SHORT-CHAIN DEHYDROGENASE/REDUCTASE SDR"/>
    <property type="match status" value="1"/>
</dbReference>
<protein>
    <submittedName>
        <fullName evidence="1">Short-chain dehydrogenase</fullName>
    </submittedName>
</protein>
<reference evidence="1 2" key="1">
    <citation type="submission" date="2015-06" db="EMBL/GenBank/DDBJ databases">
        <title>Genome sequencing of Cronobacter sp. strain DJ34 isolated from petroleum contaminated sludge of Duliajan Oil Fields, Assam, India.</title>
        <authorList>
            <person name="Pal S."/>
            <person name="Banerjee T.D."/>
            <person name="Roy A."/>
            <person name="Sar P."/>
            <person name="Kazy S.K."/>
        </authorList>
    </citation>
    <scope>NUCLEOTIDE SEQUENCE [LARGE SCALE GENOMIC DNA]</scope>
    <source>
        <strain evidence="1 2">DJ34</strain>
    </source>
</reference>
<dbReference type="Pfam" id="PF13561">
    <property type="entry name" value="adh_short_C2"/>
    <property type="match status" value="1"/>
</dbReference>
<dbReference type="PRINTS" id="PR00081">
    <property type="entry name" value="GDHRDH"/>
</dbReference>
<gene>
    <name evidence="1" type="ORF">ACH50_04080</name>
</gene>
<dbReference type="EMBL" id="LFEJ01000004">
    <property type="protein sequence ID" value="KMV36024.1"/>
    <property type="molecule type" value="Genomic_DNA"/>
</dbReference>
<dbReference type="RefSeq" id="WP_048887397.1">
    <property type="nucleotide sequence ID" value="NZ_LFEJ01000004.1"/>
</dbReference>
<name>A0A0J8YEU5_9ENTR</name>
<evidence type="ECO:0000313" key="1">
    <source>
        <dbReference type="EMBL" id="KMV36024.1"/>
    </source>
</evidence>
<keyword evidence="2" id="KW-1185">Reference proteome</keyword>
<accession>A0A0J8YEU5</accession>
<dbReference type="OrthoDB" id="5786478at2"/>
<dbReference type="SUPFAM" id="SSF51735">
    <property type="entry name" value="NAD(P)-binding Rossmann-fold domains"/>
    <property type="match status" value="1"/>
</dbReference>
<dbReference type="STRING" id="1121863.GCA_000621185_04165"/>
<dbReference type="Gene3D" id="3.40.50.720">
    <property type="entry name" value="NAD(P)-binding Rossmann-like Domain"/>
    <property type="match status" value="1"/>
</dbReference>
<dbReference type="PATRIC" id="fig|1656095.3.peg.2913"/>
<evidence type="ECO:0000313" key="2">
    <source>
        <dbReference type="Proteomes" id="UP000037315"/>
    </source>
</evidence>
<organism evidence="1 2">
    <name type="scientific">Franconibacter pulveris</name>
    <dbReference type="NCBI Taxonomy" id="435910"/>
    <lineage>
        <taxon>Bacteria</taxon>
        <taxon>Pseudomonadati</taxon>
        <taxon>Pseudomonadota</taxon>
        <taxon>Gammaproteobacteria</taxon>
        <taxon>Enterobacterales</taxon>
        <taxon>Enterobacteriaceae</taxon>
        <taxon>Franconibacter</taxon>
    </lineage>
</organism>
<dbReference type="InterPro" id="IPR052184">
    <property type="entry name" value="SDR_enzymes"/>
</dbReference>
<comment type="caution">
    <text evidence="1">The sequence shown here is derived from an EMBL/GenBank/DDBJ whole genome shotgun (WGS) entry which is preliminary data.</text>
</comment>
<dbReference type="InterPro" id="IPR002347">
    <property type="entry name" value="SDR_fam"/>
</dbReference>
<dbReference type="InterPro" id="IPR036291">
    <property type="entry name" value="NAD(P)-bd_dom_sf"/>
</dbReference>
<dbReference type="AlphaFoldDB" id="A0A0J8YEU5"/>
<proteinExistence type="predicted"/>
<dbReference type="Proteomes" id="UP000037315">
    <property type="component" value="Unassembled WGS sequence"/>
</dbReference>
<dbReference type="GO" id="GO:0016616">
    <property type="term" value="F:oxidoreductase activity, acting on the CH-OH group of donors, NAD or NADP as acceptor"/>
    <property type="evidence" value="ECO:0007669"/>
    <property type="project" value="TreeGrafter"/>
</dbReference>
<sequence length="237" mass="26006">MKQHSILIVGADKGLGLGLVEAYLQLGWNVFATHLPTAELVSLNALSAAYPDRLATGALDVTEASHIAPLIARLAESRFDIIFMVAGIYGPLHQSVMQATDAEFRQIMMTNAFGPARLARHLLSLLEPEGALVFMSSHRASIAGYTEPVAALELYRASKAALNMLARCLYMDIRQGNQTVISLHPGWVDTSMGTLDGAVEAEIDVGTSVKGMLNVIEQHRHDKKHLFIDYENRVWPW</sequence>